<protein>
    <submittedName>
        <fullName evidence="2">Uncharacterized protein</fullName>
    </submittedName>
</protein>
<dbReference type="Proteomes" id="UP000792457">
    <property type="component" value="Unassembled WGS sequence"/>
</dbReference>
<comment type="caution">
    <text evidence="2">The sequence shown here is derived from an EMBL/GenBank/DDBJ whole genome shotgun (WGS) entry which is preliminary data.</text>
</comment>
<proteinExistence type="predicted"/>
<keyword evidence="1" id="KW-0472">Membrane</keyword>
<evidence type="ECO:0000313" key="3">
    <source>
        <dbReference type="Proteomes" id="UP000792457"/>
    </source>
</evidence>
<organism evidence="2 3">
    <name type="scientific">Ladona fulva</name>
    <name type="common">Scarce chaser dragonfly</name>
    <name type="synonym">Libellula fulva</name>
    <dbReference type="NCBI Taxonomy" id="123851"/>
    <lineage>
        <taxon>Eukaryota</taxon>
        <taxon>Metazoa</taxon>
        <taxon>Ecdysozoa</taxon>
        <taxon>Arthropoda</taxon>
        <taxon>Hexapoda</taxon>
        <taxon>Insecta</taxon>
        <taxon>Pterygota</taxon>
        <taxon>Palaeoptera</taxon>
        <taxon>Odonata</taxon>
        <taxon>Epiprocta</taxon>
        <taxon>Anisoptera</taxon>
        <taxon>Libelluloidea</taxon>
        <taxon>Libellulidae</taxon>
        <taxon>Ladona</taxon>
    </lineage>
</organism>
<keyword evidence="3" id="KW-1185">Reference proteome</keyword>
<keyword evidence="1" id="KW-1133">Transmembrane helix</keyword>
<gene>
    <name evidence="2" type="ORF">J437_LFUL013223</name>
</gene>
<feature type="transmembrane region" description="Helical" evidence="1">
    <location>
        <begin position="75"/>
        <end position="98"/>
    </location>
</feature>
<dbReference type="AlphaFoldDB" id="A0A8K0KGT6"/>
<name>A0A8K0KGT6_LADFU</name>
<keyword evidence="1" id="KW-0812">Transmembrane</keyword>
<accession>A0A8K0KGT6</accession>
<evidence type="ECO:0000256" key="1">
    <source>
        <dbReference type="SAM" id="Phobius"/>
    </source>
</evidence>
<reference evidence="2" key="1">
    <citation type="submission" date="2013-04" db="EMBL/GenBank/DDBJ databases">
        <authorList>
            <person name="Qu J."/>
            <person name="Murali S.C."/>
            <person name="Bandaranaike D."/>
            <person name="Bellair M."/>
            <person name="Blankenburg K."/>
            <person name="Chao H."/>
            <person name="Dinh H."/>
            <person name="Doddapaneni H."/>
            <person name="Downs B."/>
            <person name="Dugan-Rocha S."/>
            <person name="Elkadiri S."/>
            <person name="Gnanaolivu R.D."/>
            <person name="Hernandez B."/>
            <person name="Javaid M."/>
            <person name="Jayaseelan J.C."/>
            <person name="Lee S."/>
            <person name="Li M."/>
            <person name="Ming W."/>
            <person name="Munidasa M."/>
            <person name="Muniz J."/>
            <person name="Nguyen L."/>
            <person name="Ongeri F."/>
            <person name="Osuji N."/>
            <person name="Pu L.-L."/>
            <person name="Puazo M."/>
            <person name="Qu C."/>
            <person name="Quiroz J."/>
            <person name="Raj R."/>
            <person name="Weissenberger G."/>
            <person name="Xin Y."/>
            <person name="Zou X."/>
            <person name="Han Y."/>
            <person name="Richards S."/>
            <person name="Worley K."/>
            <person name="Muzny D."/>
            <person name="Gibbs R."/>
        </authorList>
    </citation>
    <scope>NUCLEOTIDE SEQUENCE</scope>
    <source>
        <strain evidence="2">Sampled in the wild</strain>
    </source>
</reference>
<dbReference type="EMBL" id="KZ308743">
    <property type="protein sequence ID" value="KAG8233726.1"/>
    <property type="molecule type" value="Genomic_DNA"/>
</dbReference>
<reference evidence="2" key="2">
    <citation type="submission" date="2017-10" db="EMBL/GenBank/DDBJ databases">
        <title>Ladona fulva Genome sequencing and assembly.</title>
        <authorList>
            <person name="Murali S."/>
            <person name="Richards S."/>
            <person name="Bandaranaike D."/>
            <person name="Bellair M."/>
            <person name="Blankenburg K."/>
            <person name="Chao H."/>
            <person name="Dinh H."/>
            <person name="Doddapaneni H."/>
            <person name="Dugan-Rocha S."/>
            <person name="Elkadiri S."/>
            <person name="Gnanaolivu R."/>
            <person name="Hernandez B."/>
            <person name="Skinner E."/>
            <person name="Javaid M."/>
            <person name="Lee S."/>
            <person name="Li M."/>
            <person name="Ming W."/>
            <person name="Munidasa M."/>
            <person name="Muniz J."/>
            <person name="Nguyen L."/>
            <person name="Hughes D."/>
            <person name="Osuji N."/>
            <person name="Pu L.-L."/>
            <person name="Puazo M."/>
            <person name="Qu C."/>
            <person name="Quiroz J."/>
            <person name="Raj R."/>
            <person name="Weissenberger G."/>
            <person name="Xin Y."/>
            <person name="Zou X."/>
            <person name="Han Y."/>
            <person name="Worley K."/>
            <person name="Muzny D."/>
            <person name="Gibbs R."/>
        </authorList>
    </citation>
    <scope>NUCLEOTIDE SEQUENCE</scope>
    <source>
        <strain evidence="2">Sampled in the wild</strain>
    </source>
</reference>
<evidence type="ECO:0000313" key="2">
    <source>
        <dbReference type="EMBL" id="KAG8233726.1"/>
    </source>
</evidence>
<feature type="transmembrane region" description="Helical" evidence="1">
    <location>
        <begin position="44"/>
        <end position="63"/>
    </location>
</feature>
<sequence>MEETLLISEELPDVQPTVGEEFSEDDETYLEEVPKKRPSFLCALLRKAELVGSVIFSLPVIFFKYLSNDGRVKCAIGIVLEACAELGILLILTGVAILDTIMRPLQTEPETKYNK</sequence>